<comment type="subunit">
    <text evidence="9">Monomer.</text>
</comment>
<dbReference type="OrthoDB" id="9809920at2"/>
<dbReference type="EMBL" id="ADVR01000042">
    <property type="protein sequence ID" value="EFO80701.1"/>
    <property type="molecule type" value="Genomic_DNA"/>
</dbReference>
<evidence type="ECO:0000256" key="9">
    <source>
        <dbReference type="HAMAP-Rule" id="MF_00210"/>
    </source>
</evidence>
<dbReference type="Pfam" id="PF00275">
    <property type="entry name" value="EPSP_synthase"/>
    <property type="match status" value="1"/>
</dbReference>
<feature type="binding site" evidence="9">
    <location>
        <position position="22"/>
    </location>
    <ligand>
        <name>3-phosphoshikimate</name>
        <dbReference type="ChEBI" id="CHEBI:145989"/>
    </ligand>
</feature>
<evidence type="ECO:0000256" key="4">
    <source>
        <dbReference type="ARBA" id="ARBA00022490"/>
    </source>
</evidence>
<dbReference type="GO" id="GO:0009423">
    <property type="term" value="P:chorismate biosynthetic process"/>
    <property type="evidence" value="ECO:0007669"/>
    <property type="project" value="UniProtKB-UniRule"/>
</dbReference>
<dbReference type="HOGENOM" id="CLU_024321_0_1_0"/>
<dbReference type="GO" id="GO:0005737">
    <property type="term" value="C:cytoplasm"/>
    <property type="evidence" value="ECO:0007669"/>
    <property type="project" value="UniProtKB-SubCell"/>
</dbReference>
<feature type="domain" description="Enolpyruvate transferase" evidence="10">
    <location>
        <begin position="10"/>
        <end position="428"/>
    </location>
</feature>
<dbReference type="PROSITE" id="PS00104">
    <property type="entry name" value="EPSP_SYNTHASE_1"/>
    <property type="match status" value="1"/>
</dbReference>
<evidence type="ECO:0000256" key="6">
    <source>
        <dbReference type="ARBA" id="ARBA00022679"/>
    </source>
</evidence>
<dbReference type="NCBIfam" id="TIGR01356">
    <property type="entry name" value="aroA"/>
    <property type="match status" value="1"/>
</dbReference>
<dbReference type="CDD" id="cd01556">
    <property type="entry name" value="EPSP_synthase"/>
    <property type="match status" value="1"/>
</dbReference>
<dbReference type="AlphaFoldDB" id="E1IDJ3"/>
<evidence type="ECO:0000256" key="1">
    <source>
        <dbReference type="ARBA" id="ARBA00002174"/>
    </source>
</evidence>
<keyword evidence="4 9" id="KW-0963">Cytoplasm</keyword>
<evidence type="ECO:0000256" key="5">
    <source>
        <dbReference type="ARBA" id="ARBA00022605"/>
    </source>
</evidence>
<gene>
    <name evidence="9" type="primary">aroA</name>
    <name evidence="11" type="ORF">OSCT_1394</name>
</gene>
<dbReference type="Gene3D" id="3.65.10.10">
    <property type="entry name" value="Enolpyruvate transferase domain"/>
    <property type="match status" value="2"/>
</dbReference>
<keyword evidence="12" id="KW-1185">Reference proteome</keyword>
<evidence type="ECO:0000256" key="8">
    <source>
        <dbReference type="ARBA" id="ARBA00044633"/>
    </source>
</evidence>
<reference evidence="11 12" key="1">
    <citation type="journal article" date="2011" name="J. Bacteriol.">
        <title>Draft genome sequence of the anoxygenic filamentous phototrophic bacterium Oscillochloris trichoides subsp. DG-6.</title>
        <authorList>
            <person name="Kuznetsov B.B."/>
            <person name="Ivanovsky R.N."/>
            <person name="Keppen O.I."/>
            <person name="Sukhacheva M.V."/>
            <person name="Bumazhkin B.K."/>
            <person name="Patutina E.O."/>
            <person name="Beletsky A.V."/>
            <person name="Mardanov A.V."/>
            <person name="Baslerov R.V."/>
            <person name="Panteleeva A.N."/>
            <person name="Kolganova T.V."/>
            <person name="Ravin N.V."/>
            <person name="Skryabin K.G."/>
        </authorList>
    </citation>
    <scope>NUCLEOTIDE SEQUENCE [LARGE SCALE GENOMIC DNA]</scope>
    <source>
        <strain evidence="11 12">DG-6</strain>
    </source>
</reference>
<feature type="binding site" evidence="9">
    <location>
        <position position="345"/>
    </location>
    <ligand>
        <name>3-phosphoshikimate</name>
        <dbReference type="ChEBI" id="CHEBI:145989"/>
    </ligand>
</feature>
<comment type="similarity">
    <text evidence="3 9">Belongs to the EPSP synthase family.</text>
</comment>
<proteinExistence type="inferred from homology"/>
<dbReference type="Proteomes" id="UP000054010">
    <property type="component" value="Unassembled WGS sequence"/>
</dbReference>
<feature type="binding site" evidence="9">
    <location>
        <position position="393"/>
    </location>
    <ligand>
        <name>phosphoenolpyruvate</name>
        <dbReference type="ChEBI" id="CHEBI:58702"/>
    </ligand>
</feature>
<dbReference type="InterPro" id="IPR001986">
    <property type="entry name" value="Enolpyruvate_Tfrase_dom"/>
</dbReference>
<feature type="binding site" evidence="9">
    <location>
        <position position="27"/>
    </location>
    <ligand>
        <name>3-phosphoshikimate</name>
        <dbReference type="ChEBI" id="CHEBI:145989"/>
    </ligand>
</feature>
<dbReference type="eggNOG" id="COG0128">
    <property type="taxonomic scope" value="Bacteria"/>
</dbReference>
<accession>E1IDJ3</accession>
<evidence type="ECO:0000256" key="3">
    <source>
        <dbReference type="ARBA" id="ARBA00009948"/>
    </source>
</evidence>
<feature type="active site" description="Proton acceptor" evidence="9">
    <location>
        <position position="318"/>
    </location>
</feature>
<dbReference type="InterPro" id="IPR023193">
    <property type="entry name" value="EPSP_synthase_CS"/>
</dbReference>
<evidence type="ECO:0000313" key="11">
    <source>
        <dbReference type="EMBL" id="EFO80701.1"/>
    </source>
</evidence>
<evidence type="ECO:0000256" key="2">
    <source>
        <dbReference type="ARBA" id="ARBA00004811"/>
    </source>
</evidence>
<feature type="binding site" evidence="9">
    <location>
        <position position="122"/>
    </location>
    <ligand>
        <name>phosphoenolpyruvate</name>
        <dbReference type="ChEBI" id="CHEBI:58702"/>
    </ligand>
</feature>
<dbReference type="GO" id="GO:0008652">
    <property type="term" value="P:amino acid biosynthetic process"/>
    <property type="evidence" value="ECO:0007669"/>
    <property type="project" value="UniProtKB-KW"/>
</dbReference>
<dbReference type="PANTHER" id="PTHR21090:SF5">
    <property type="entry name" value="PENTAFUNCTIONAL AROM POLYPEPTIDE"/>
    <property type="match status" value="1"/>
</dbReference>
<sequence>MSSVTLFAAAQLRGIVDVPGDKSISHRAVIFNAVASGSARITNFLTGADCLSTIACIRALGVDVTQDEDEVHVYGVGLQGLREPSDVLDCGNSGTTLRLLAGLLAGMPIFTVLTGDASLRSRPQRRIVEPLRSLGAQIDGRQAGDRAPLAVRGTAIRGGSYHLPVASAQVKSALLLAGLGGSGPLTLTGRIDSRDHTERMLTAMGLELEITPEQITLHPPTHPVLPYPLSLRVPGDPSSAAFWWVAAAIHPNAELTTPGVCLNPTRTGALDVLRAMGAQIEITNQRSEGSEPVGDVTVRSSVLRGTEIAGDLIPRLIDEIPILAVAAACAEGETVVRDAQELRAKETDRIATVAEGLRALGGHVEPTSDGMKIVGLGGPALRGAQVQSHHDHRLAMAWAVAALIATGETTIADPDSAAVSYPGFWETLTMVQHAP</sequence>
<comment type="caution">
    <text evidence="9">Lacks conserved residue(s) required for the propagation of feature annotation.</text>
</comment>
<keyword evidence="7 9" id="KW-0057">Aromatic amino acid biosynthesis</keyword>
<feature type="binding site" evidence="9">
    <location>
        <position position="94"/>
    </location>
    <ligand>
        <name>phosphoenolpyruvate</name>
        <dbReference type="ChEBI" id="CHEBI:58702"/>
    </ligand>
</feature>
<dbReference type="InterPro" id="IPR006264">
    <property type="entry name" value="EPSP_synthase"/>
</dbReference>
<feature type="binding site" evidence="9">
    <location>
        <position position="169"/>
    </location>
    <ligand>
        <name>phosphoenolpyruvate</name>
        <dbReference type="ChEBI" id="CHEBI:58702"/>
    </ligand>
</feature>
<protein>
    <recommendedName>
        <fullName evidence="9">3-phosphoshikimate 1-carboxyvinyltransferase</fullName>
        <ecNumber evidence="9">2.5.1.19</ecNumber>
    </recommendedName>
    <alternativeName>
        <fullName evidence="9">5-enolpyruvylshikimate-3-phosphate synthase</fullName>
        <shortName evidence="9">EPSP synthase</shortName>
        <shortName evidence="9">EPSPS</shortName>
    </alternativeName>
</protein>
<evidence type="ECO:0000313" key="12">
    <source>
        <dbReference type="Proteomes" id="UP000054010"/>
    </source>
</evidence>
<dbReference type="SUPFAM" id="SSF55205">
    <property type="entry name" value="EPT/RTPC-like"/>
    <property type="match status" value="1"/>
</dbReference>
<feature type="binding site" evidence="9">
    <location>
        <position position="349"/>
    </location>
    <ligand>
        <name>phosphoenolpyruvate</name>
        <dbReference type="ChEBI" id="CHEBI:58702"/>
    </ligand>
</feature>
<dbReference type="GO" id="GO:0003866">
    <property type="term" value="F:3-phosphoshikimate 1-carboxyvinyltransferase activity"/>
    <property type="evidence" value="ECO:0007669"/>
    <property type="project" value="UniProtKB-UniRule"/>
</dbReference>
<evidence type="ECO:0000259" key="10">
    <source>
        <dbReference type="Pfam" id="PF00275"/>
    </source>
</evidence>
<comment type="caution">
    <text evidence="11">The sequence shown here is derived from an EMBL/GenBank/DDBJ whole genome shotgun (WGS) entry which is preliminary data.</text>
</comment>
<dbReference type="HAMAP" id="MF_00210">
    <property type="entry name" value="EPSP_synth"/>
    <property type="match status" value="1"/>
</dbReference>
<dbReference type="FunFam" id="3.65.10.10:FF:000005">
    <property type="entry name" value="3-phosphoshikimate 1-carboxyvinyltransferase"/>
    <property type="match status" value="1"/>
</dbReference>
<dbReference type="PANTHER" id="PTHR21090">
    <property type="entry name" value="AROM/DEHYDROQUINATE SYNTHASE"/>
    <property type="match status" value="1"/>
</dbReference>
<dbReference type="InterPro" id="IPR036968">
    <property type="entry name" value="Enolpyruvate_Tfrase_sf"/>
</dbReference>
<keyword evidence="5 9" id="KW-0028">Amino-acid biosynthesis</keyword>
<dbReference type="UniPathway" id="UPA00053">
    <property type="reaction ID" value="UER00089"/>
</dbReference>
<comment type="subcellular location">
    <subcellularLocation>
        <location evidence="9">Cytoplasm</location>
    </subcellularLocation>
</comment>
<comment type="catalytic activity">
    <reaction evidence="8">
        <text>3-phosphoshikimate + phosphoenolpyruvate = 5-O-(1-carboxyvinyl)-3-phosphoshikimate + phosphate</text>
        <dbReference type="Rhea" id="RHEA:21256"/>
        <dbReference type="ChEBI" id="CHEBI:43474"/>
        <dbReference type="ChEBI" id="CHEBI:57701"/>
        <dbReference type="ChEBI" id="CHEBI:58702"/>
        <dbReference type="ChEBI" id="CHEBI:145989"/>
        <dbReference type="EC" id="2.5.1.19"/>
    </reaction>
    <physiologicalReaction direction="left-to-right" evidence="8">
        <dbReference type="Rhea" id="RHEA:21257"/>
    </physiologicalReaction>
</comment>
<feature type="binding site" evidence="9">
    <location>
        <position position="23"/>
    </location>
    <ligand>
        <name>3-phosphoshikimate</name>
        <dbReference type="ChEBI" id="CHEBI:145989"/>
    </ligand>
</feature>
<keyword evidence="6 9" id="KW-0808">Transferase</keyword>
<feature type="binding site" evidence="9">
    <location>
        <position position="318"/>
    </location>
    <ligand>
        <name>3-phosphoshikimate</name>
        <dbReference type="ChEBI" id="CHEBI:145989"/>
    </ligand>
</feature>
<dbReference type="GO" id="GO:0009073">
    <property type="term" value="P:aromatic amino acid family biosynthetic process"/>
    <property type="evidence" value="ECO:0007669"/>
    <property type="project" value="UniProtKB-KW"/>
</dbReference>
<feature type="binding site" evidence="9">
    <location>
        <position position="169"/>
    </location>
    <ligand>
        <name>3-phosphoshikimate</name>
        <dbReference type="ChEBI" id="CHEBI:145989"/>
    </ligand>
</feature>
<dbReference type="FunFam" id="3.65.10.10:FF:000006">
    <property type="entry name" value="3-phosphoshikimate 1-carboxyvinyltransferase"/>
    <property type="match status" value="1"/>
</dbReference>
<comment type="pathway">
    <text evidence="2 9">Metabolic intermediate biosynthesis; chorismate biosynthesis; chorismate from D-erythrose 4-phosphate and phosphoenolpyruvate: step 6/7.</text>
</comment>
<dbReference type="InterPro" id="IPR013792">
    <property type="entry name" value="RNA3'P_cycl/enolpyr_Trfase_a/b"/>
</dbReference>
<feature type="binding site" evidence="9">
    <location>
        <position position="167"/>
    </location>
    <ligand>
        <name>3-phosphoshikimate</name>
        <dbReference type="ChEBI" id="CHEBI:145989"/>
    </ligand>
</feature>
<organism evidence="11 12">
    <name type="scientific">Oscillochloris trichoides DG-6</name>
    <dbReference type="NCBI Taxonomy" id="765420"/>
    <lineage>
        <taxon>Bacteria</taxon>
        <taxon>Bacillati</taxon>
        <taxon>Chloroflexota</taxon>
        <taxon>Chloroflexia</taxon>
        <taxon>Chloroflexales</taxon>
        <taxon>Chloroflexineae</taxon>
        <taxon>Oscillochloridaceae</taxon>
        <taxon>Oscillochloris</taxon>
    </lineage>
</organism>
<comment type="function">
    <text evidence="1 9">Catalyzes the transfer of the enolpyruvyl moiety of phosphoenolpyruvate (PEP) to the 5-hydroxyl of shikimate-3-phosphate (S3P) to produce enolpyruvyl shikimate-3-phosphate and inorganic phosphate.</text>
</comment>
<dbReference type="PROSITE" id="PS00885">
    <property type="entry name" value="EPSP_SYNTHASE_2"/>
    <property type="match status" value="1"/>
</dbReference>
<evidence type="ECO:0000256" key="7">
    <source>
        <dbReference type="ARBA" id="ARBA00023141"/>
    </source>
</evidence>
<dbReference type="PIRSF" id="PIRSF000505">
    <property type="entry name" value="EPSPS"/>
    <property type="match status" value="1"/>
</dbReference>
<dbReference type="EC" id="2.5.1.19" evidence="9"/>
<name>E1IDJ3_9CHLR</name>
<feature type="binding site" evidence="9">
    <location>
        <position position="22"/>
    </location>
    <ligand>
        <name>phosphoenolpyruvate</name>
        <dbReference type="ChEBI" id="CHEBI:58702"/>
    </ligand>
</feature>
<dbReference type="STRING" id="765420.OSCT_1394"/>